<dbReference type="AlphaFoldDB" id="A0A8I0T748"/>
<organism evidence="1 2">
    <name type="scientific">Pseudoalteromonas peptidolytica F12-50-A1</name>
    <dbReference type="NCBI Taxonomy" id="1315280"/>
    <lineage>
        <taxon>Bacteria</taxon>
        <taxon>Pseudomonadati</taxon>
        <taxon>Pseudomonadota</taxon>
        <taxon>Gammaproteobacteria</taxon>
        <taxon>Alteromonadales</taxon>
        <taxon>Pseudoalteromonadaceae</taxon>
        <taxon>Pseudoalteromonas</taxon>
    </lineage>
</organism>
<gene>
    <name evidence="1" type="ORF">PPEP_b1110</name>
</gene>
<protein>
    <submittedName>
        <fullName evidence="1">Uncharacterized protein</fullName>
    </submittedName>
</protein>
<dbReference type="Proteomes" id="UP000660708">
    <property type="component" value="Unassembled WGS sequence"/>
</dbReference>
<evidence type="ECO:0000313" key="2">
    <source>
        <dbReference type="Proteomes" id="UP000660708"/>
    </source>
</evidence>
<proteinExistence type="predicted"/>
<comment type="caution">
    <text evidence="1">The sequence shown here is derived from an EMBL/GenBank/DDBJ whole genome shotgun (WGS) entry which is preliminary data.</text>
</comment>
<reference evidence="1 2" key="1">
    <citation type="submission" date="2015-06" db="EMBL/GenBank/DDBJ databases">
        <title>Genome sequence of Pseudoalteromonas peptidolytica.</title>
        <authorList>
            <person name="Xie B.-B."/>
            <person name="Rong J.-C."/>
            <person name="Qin Q.-L."/>
            <person name="Zhang Y.-Z."/>
        </authorList>
    </citation>
    <scope>NUCLEOTIDE SEQUENCE [LARGE SCALE GENOMIC DNA]</scope>
    <source>
        <strain evidence="1 2">F12-50-A1</strain>
    </source>
</reference>
<dbReference type="EMBL" id="AQHF01000034">
    <property type="protein sequence ID" value="MBE0349172.1"/>
    <property type="molecule type" value="Genomic_DNA"/>
</dbReference>
<sequence length="42" mass="4481">MSNWGGKPAVSLGCSKKAREKLQRGMLTIVLANSAILKHGKT</sequence>
<accession>A0A8I0T748</accession>
<evidence type="ECO:0000313" key="1">
    <source>
        <dbReference type="EMBL" id="MBE0349172.1"/>
    </source>
</evidence>
<name>A0A8I0T748_9GAMM</name>
<keyword evidence="2" id="KW-1185">Reference proteome</keyword>